<proteinExistence type="predicted"/>
<dbReference type="PANTHER" id="PTHR38048:SF1">
    <property type="entry name" value="HEMERYTHRIN-LIKE DOMAIN-CONTAINING PROTEIN"/>
    <property type="match status" value="1"/>
</dbReference>
<evidence type="ECO:0000313" key="2">
    <source>
        <dbReference type="EMBL" id="PGH23699.1"/>
    </source>
</evidence>
<dbReference type="Gene3D" id="1.20.120.520">
    <property type="entry name" value="nmb1532 protein domain like"/>
    <property type="match status" value="1"/>
</dbReference>
<sequence length="179" mass="21323">MTESENKDSSQAEMRLPKLSAADLRTYSRMAEKMDVYHNHFRQSWNTLYSACTANRRPKNLTLPQFLRLGLDFCDKLETHHAIEERYVFPHLARRMPEFKSGVELLGQHRQIHKGLEEFQEYLNECKSGGRELRLREMKGIMDGFREVLWTHLDEEVVLLGAENMRKYWSLEEMRKMPM</sequence>
<reference evidence="2 3" key="1">
    <citation type="submission" date="2017-10" db="EMBL/GenBank/DDBJ databases">
        <title>Comparative genomics in systemic dimorphic fungi from Ajellomycetaceae.</title>
        <authorList>
            <person name="Munoz J.F."/>
            <person name="Mcewen J.G."/>
            <person name="Clay O.K."/>
            <person name="Cuomo C.A."/>
        </authorList>
    </citation>
    <scope>NUCLEOTIDE SEQUENCE [LARGE SCALE GENOMIC DNA]</scope>
    <source>
        <strain evidence="2 3">UAMH7299</strain>
    </source>
</reference>
<gene>
    <name evidence="2" type="ORF">AJ80_02305</name>
</gene>
<dbReference type="Pfam" id="PF01814">
    <property type="entry name" value="Hemerythrin"/>
    <property type="match status" value="1"/>
</dbReference>
<evidence type="ECO:0000259" key="1">
    <source>
        <dbReference type="Pfam" id="PF01814"/>
    </source>
</evidence>
<organism evidence="2 3">
    <name type="scientific">Polytolypa hystricis (strain UAMH7299)</name>
    <dbReference type="NCBI Taxonomy" id="1447883"/>
    <lineage>
        <taxon>Eukaryota</taxon>
        <taxon>Fungi</taxon>
        <taxon>Dikarya</taxon>
        <taxon>Ascomycota</taxon>
        <taxon>Pezizomycotina</taxon>
        <taxon>Eurotiomycetes</taxon>
        <taxon>Eurotiomycetidae</taxon>
        <taxon>Onygenales</taxon>
        <taxon>Onygenales incertae sedis</taxon>
        <taxon>Polytolypa</taxon>
    </lineage>
</organism>
<evidence type="ECO:0000313" key="3">
    <source>
        <dbReference type="Proteomes" id="UP000224634"/>
    </source>
</evidence>
<dbReference type="OrthoDB" id="10044044at2759"/>
<dbReference type="AlphaFoldDB" id="A0A2B7YRM6"/>
<dbReference type="EMBL" id="PDNA01000021">
    <property type="protein sequence ID" value="PGH23699.1"/>
    <property type="molecule type" value="Genomic_DNA"/>
</dbReference>
<comment type="caution">
    <text evidence="2">The sequence shown here is derived from an EMBL/GenBank/DDBJ whole genome shotgun (WGS) entry which is preliminary data.</text>
</comment>
<dbReference type="CDD" id="cd12108">
    <property type="entry name" value="Hr-like"/>
    <property type="match status" value="1"/>
</dbReference>
<dbReference type="InterPro" id="IPR053206">
    <property type="entry name" value="Dimeric_xanthone_biosynth"/>
</dbReference>
<keyword evidence="3" id="KW-1185">Reference proteome</keyword>
<dbReference type="InterPro" id="IPR012312">
    <property type="entry name" value="Hemerythrin-like"/>
</dbReference>
<name>A0A2B7YRM6_POLH7</name>
<accession>A0A2B7YRM6</accession>
<dbReference type="PANTHER" id="PTHR38048">
    <property type="entry name" value="EXPRESSED PROTEIN"/>
    <property type="match status" value="1"/>
</dbReference>
<protein>
    <recommendedName>
        <fullName evidence="1">Hemerythrin-like domain-containing protein</fullName>
    </recommendedName>
</protein>
<feature type="domain" description="Hemerythrin-like" evidence="1">
    <location>
        <begin position="31"/>
        <end position="156"/>
    </location>
</feature>
<dbReference type="Proteomes" id="UP000224634">
    <property type="component" value="Unassembled WGS sequence"/>
</dbReference>
<dbReference type="STRING" id="1447883.A0A2B7YRM6"/>